<dbReference type="AlphaFoldDB" id="A0A2R6AZ43"/>
<reference evidence="1 2" key="1">
    <citation type="submission" date="2017-04" db="EMBL/GenBank/DDBJ databases">
        <title>Novel microbial lineages endemic to geothermal iron-oxide mats fill important gaps in the evolutionary history of Archaea.</title>
        <authorList>
            <person name="Jay Z.J."/>
            <person name="Beam J.P."/>
            <person name="Dlakic M."/>
            <person name="Rusch D.B."/>
            <person name="Kozubal M.A."/>
            <person name="Inskeep W.P."/>
        </authorList>
    </citation>
    <scope>NUCLEOTIDE SEQUENCE [LARGE SCALE GENOMIC DNA]</scope>
    <source>
        <strain evidence="1">ECH_B_SAG-M15</strain>
    </source>
</reference>
<dbReference type="Gene3D" id="3.40.1350.10">
    <property type="match status" value="1"/>
</dbReference>
<organism evidence="1 2">
    <name type="scientific">Candidatus Marsarchaeota G2 archaeon ECH_B_SAG-M15</name>
    <dbReference type="NCBI Taxonomy" id="1978162"/>
    <lineage>
        <taxon>Archaea</taxon>
        <taxon>Candidatus Marsarchaeota</taxon>
        <taxon>Candidatus Marsarchaeota group 2</taxon>
    </lineage>
</organism>
<name>A0A2R6AZ43_9ARCH</name>
<dbReference type="InterPro" id="IPR011856">
    <property type="entry name" value="tRNA_endonuc-like_dom_sf"/>
</dbReference>
<accession>A0A2R6AZ43</accession>
<proteinExistence type="predicted"/>
<dbReference type="EMBL" id="NEXJ01000041">
    <property type="protein sequence ID" value="PSN91657.1"/>
    <property type="molecule type" value="Genomic_DNA"/>
</dbReference>
<sequence>MRGRAREYRVKKRLYEEGALWVVRSYGSHGLFDLTAVFPDHVRLIQVKKRYLHPEEKKALEDFAEKVKADNISVEVWFTSPRPRVVRLTGAKATPDAW</sequence>
<evidence type="ECO:0000313" key="2">
    <source>
        <dbReference type="Proteomes" id="UP000240490"/>
    </source>
</evidence>
<evidence type="ECO:0008006" key="3">
    <source>
        <dbReference type="Google" id="ProtNLM"/>
    </source>
</evidence>
<gene>
    <name evidence="1" type="ORF">B9Q08_02380</name>
</gene>
<evidence type="ECO:0000313" key="1">
    <source>
        <dbReference type="EMBL" id="PSN91657.1"/>
    </source>
</evidence>
<protein>
    <recommendedName>
        <fullName evidence="3">Holliday junction resolvase</fullName>
    </recommendedName>
</protein>
<comment type="caution">
    <text evidence="1">The sequence shown here is derived from an EMBL/GenBank/DDBJ whole genome shotgun (WGS) entry which is preliminary data.</text>
</comment>
<dbReference type="GO" id="GO:0003676">
    <property type="term" value="F:nucleic acid binding"/>
    <property type="evidence" value="ECO:0007669"/>
    <property type="project" value="InterPro"/>
</dbReference>
<dbReference type="Proteomes" id="UP000240490">
    <property type="component" value="Unassembled WGS sequence"/>
</dbReference>